<dbReference type="EMBL" id="VCIW01000005">
    <property type="protein sequence ID" value="TLS52378.1"/>
    <property type="molecule type" value="Genomic_DNA"/>
</dbReference>
<dbReference type="Gene3D" id="3.40.190.10">
    <property type="entry name" value="Periplasmic binding protein-like II"/>
    <property type="match status" value="1"/>
</dbReference>
<keyword evidence="6" id="KW-1185">Reference proteome</keyword>
<evidence type="ECO:0000256" key="2">
    <source>
        <dbReference type="ARBA" id="ARBA00023125"/>
    </source>
</evidence>
<dbReference type="Pfam" id="PF00392">
    <property type="entry name" value="GntR"/>
    <property type="match status" value="1"/>
</dbReference>
<dbReference type="GO" id="GO:0003700">
    <property type="term" value="F:DNA-binding transcription factor activity"/>
    <property type="evidence" value="ECO:0007669"/>
    <property type="project" value="InterPro"/>
</dbReference>
<keyword evidence="2" id="KW-0238">DNA-binding</keyword>
<evidence type="ECO:0000313" key="6">
    <source>
        <dbReference type="Proteomes" id="UP000309676"/>
    </source>
</evidence>
<dbReference type="CDD" id="cd07377">
    <property type="entry name" value="WHTH_GntR"/>
    <property type="match status" value="1"/>
</dbReference>
<feature type="domain" description="HTH gntR-type" evidence="4">
    <location>
        <begin position="11"/>
        <end position="79"/>
    </location>
</feature>
<dbReference type="SMART" id="SM00345">
    <property type="entry name" value="HTH_GNTR"/>
    <property type="match status" value="1"/>
</dbReference>
<dbReference type="SUPFAM" id="SSF53850">
    <property type="entry name" value="Periplasmic binding protein-like II"/>
    <property type="match status" value="1"/>
</dbReference>
<dbReference type="InterPro" id="IPR000524">
    <property type="entry name" value="Tscrpt_reg_HTH_GntR"/>
</dbReference>
<evidence type="ECO:0000256" key="3">
    <source>
        <dbReference type="ARBA" id="ARBA00023163"/>
    </source>
</evidence>
<dbReference type="Gene3D" id="1.10.10.10">
    <property type="entry name" value="Winged helix-like DNA-binding domain superfamily/Winged helix DNA-binding domain"/>
    <property type="match status" value="1"/>
</dbReference>
<evidence type="ECO:0000313" key="5">
    <source>
        <dbReference type="EMBL" id="TLS52378.1"/>
    </source>
</evidence>
<comment type="caution">
    <text evidence="5">The sequence shown here is derived from an EMBL/GenBank/DDBJ whole genome shotgun (WGS) entry which is preliminary data.</text>
</comment>
<dbReference type="PROSITE" id="PS50949">
    <property type="entry name" value="HTH_GNTR"/>
    <property type="match status" value="1"/>
</dbReference>
<gene>
    <name evidence="5" type="ORF">FE782_10425</name>
</gene>
<dbReference type="InterPro" id="IPR036388">
    <property type="entry name" value="WH-like_DNA-bd_sf"/>
</dbReference>
<reference evidence="5 6" key="1">
    <citation type="submission" date="2019-05" db="EMBL/GenBank/DDBJ databases">
        <authorList>
            <person name="Narsing Rao M.P."/>
            <person name="Li W.J."/>
        </authorList>
    </citation>
    <scope>NUCLEOTIDE SEQUENCE [LARGE SCALE GENOMIC DNA]</scope>
    <source>
        <strain evidence="5 6">SYSU_K30003</strain>
    </source>
</reference>
<accession>A0A5R9GG67</accession>
<dbReference type="Pfam" id="PF13416">
    <property type="entry name" value="SBP_bac_8"/>
    <property type="match status" value="1"/>
</dbReference>
<dbReference type="InterPro" id="IPR050490">
    <property type="entry name" value="Bact_solute-bd_prot1"/>
</dbReference>
<dbReference type="AlphaFoldDB" id="A0A5R9GG67"/>
<dbReference type="InterPro" id="IPR006059">
    <property type="entry name" value="SBP"/>
</dbReference>
<dbReference type="PANTHER" id="PTHR43649">
    <property type="entry name" value="ARABINOSE-BINDING PROTEIN-RELATED"/>
    <property type="match status" value="1"/>
</dbReference>
<dbReference type="GO" id="GO:0003677">
    <property type="term" value="F:DNA binding"/>
    <property type="evidence" value="ECO:0007669"/>
    <property type="project" value="UniProtKB-KW"/>
</dbReference>
<keyword evidence="1" id="KW-0805">Transcription regulation</keyword>
<dbReference type="PANTHER" id="PTHR43649:SF12">
    <property type="entry name" value="DIACETYLCHITOBIOSE BINDING PROTEIN DASA"/>
    <property type="match status" value="1"/>
</dbReference>
<dbReference type="Proteomes" id="UP000309676">
    <property type="component" value="Unassembled WGS sequence"/>
</dbReference>
<name>A0A5R9GG67_9BACL</name>
<keyword evidence="3" id="KW-0804">Transcription</keyword>
<sequence>MSGQSGRLSFQEKLEYMVSTLRSEIINGTRKPGTYLPAESALAKQFRISNKSVRKGLDELVAEGLIVKIDRVGSMVSKDRQVVTVNFGCNPSLTDDIQMTELLEAFHRKHPGIRVRAIPLDFFEHVSSAGEMLSSGLLDVVSFSNSQFQELVENDERLSLLEPLEPDEGIYPIASEAFRCDGRLYARAVSFSPVVLCYNKAHFREAGLPEPDSYWTWDDLVETAQKLTAHGGRHSVYFVPASLNRYSLFLLQSGMETSRDAEGRVRIGPKLAYSLRKFSDIVNDHDIFPKYFSGTNEDDSVSLFMQEKVSMILTTYFSLNAFKSLPLEYDISPVPLLRRGGEQKTLLLSIGVGVNRLAKEKEAALTFADFLASQEAQLVIREKTTSIPARKLVAEQGTTDALNRPARYLMYRELFPSFMYHKDLGLSIPSLKSISNRLKEYWSGISDERDLHMRLEELIIESNS</sequence>
<dbReference type="OrthoDB" id="2374506at2"/>
<evidence type="ECO:0000256" key="1">
    <source>
        <dbReference type="ARBA" id="ARBA00023015"/>
    </source>
</evidence>
<organism evidence="5 6">
    <name type="scientific">Paenibacillus antri</name>
    <dbReference type="NCBI Taxonomy" id="2582848"/>
    <lineage>
        <taxon>Bacteria</taxon>
        <taxon>Bacillati</taxon>
        <taxon>Bacillota</taxon>
        <taxon>Bacilli</taxon>
        <taxon>Bacillales</taxon>
        <taxon>Paenibacillaceae</taxon>
        <taxon>Paenibacillus</taxon>
    </lineage>
</organism>
<dbReference type="SUPFAM" id="SSF46785">
    <property type="entry name" value="Winged helix' DNA-binding domain"/>
    <property type="match status" value="1"/>
</dbReference>
<evidence type="ECO:0000259" key="4">
    <source>
        <dbReference type="PROSITE" id="PS50949"/>
    </source>
</evidence>
<dbReference type="InterPro" id="IPR036390">
    <property type="entry name" value="WH_DNA-bd_sf"/>
</dbReference>
<dbReference type="PRINTS" id="PR00035">
    <property type="entry name" value="HTHGNTR"/>
</dbReference>
<protein>
    <submittedName>
        <fullName evidence="5">Extracellular solute-binding protein</fullName>
    </submittedName>
</protein>
<proteinExistence type="predicted"/>